<dbReference type="GO" id="GO:0003700">
    <property type="term" value="F:DNA-binding transcription factor activity"/>
    <property type="evidence" value="ECO:0007669"/>
    <property type="project" value="InterPro"/>
</dbReference>
<dbReference type="SMART" id="SM00448">
    <property type="entry name" value="REC"/>
    <property type="match status" value="1"/>
</dbReference>
<evidence type="ECO:0000259" key="12">
    <source>
        <dbReference type="PROSITE" id="PS50110"/>
    </source>
</evidence>
<dbReference type="SUPFAM" id="SSF52172">
    <property type="entry name" value="CheY-like"/>
    <property type="match status" value="1"/>
</dbReference>
<dbReference type="PROSITE" id="PS50110">
    <property type="entry name" value="RESPONSE_REGULATORY"/>
    <property type="match status" value="1"/>
</dbReference>
<evidence type="ECO:0000256" key="11">
    <source>
        <dbReference type="PROSITE-ProRule" id="PRU00169"/>
    </source>
</evidence>
<dbReference type="GO" id="GO:0003677">
    <property type="term" value="F:DNA binding"/>
    <property type="evidence" value="ECO:0007669"/>
    <property type="project" value="UniProtKB-KW"/>
</dbReference>
<dbReference type="RefSeq" id="WP_089721018.1">
    <property type="nucleotide sequence ID" value="NZ_FNBJ01000066.1"/>
</dbReference>
<sequence>MGTSMINVLIIDDDPMVSHINRVYTEKIEGFKVLEEINIEKDLEINKDLLSKVDLLLLDIYLPDKSGIEILKDIRKDNNILDVIIITASKITEHISAAMQLGVVDYLIKPFTFERFKQSLEDYKNLCDKLDCDQGLNQSDIDLLMGKKSKKGQKNKNKSKEKTVKESYIRELPKGLNKSTLKNIRDFIYSHSDNKFTTKGLAVEIGLSRVTVQRYLKYLSLNNELEVIKKYGTVGRPKHYYRLISSKS</sequence>
<evidence type="ECO:0000313" key="16">
    <source>
        <dbReference type="Proteomes" id="UP000199519"/>
    </source>
</evidence>
<keyword evidence="4 10" id="KW-0902">Two-component regulatory system</keyword>
<proteinExistence type="predicted"/>
<evidence type="ECO:0000256" key="1">
    <source>
        <dbReference type="ARBA" id="ARBA00004496"/>
    </source>
</evidence>
<dbReference type="EMBL" id="FNBJ01000066">
    <property type="protein sequence ID" value="SDG22922.1"/>
    <property type="molecule type" value="Genomic_DNA"/>
</dbReference>
<dbReference type="PIRSF" id="PIRSF006171">
    <property type="entry name" value="RR_citrat_malat"/>
    <property type="match status" value="1"/>
</dbReference>
<keyword evidence="3 11" id="KW-0597">Phosphoprotein</keyword>
<gene>
    <name evidence="13" type="ORF">SAMN04488598_1663</name>
    <name evidence="14" type="ORF">SAMN04515652_1613</name>
</gene>
<evidence type="ECO:0000256" key="6">
    <source>
        <dbReference type="ARBA" id="ARBA00023125"/>
    </source>
</evidence>
<dbReference type="Pfam" id="PF00072">
    <property type="entry name" value="Response_reg"/>
    <property type="match status" value="1"/>
</dbReference>
<evidence type="ECO:0000256" key="8">
    <source>
        <dbReference type="ARBA" id="ARBA00023163"/>
    </source>
</evidence>
<keyword evidence="16" id="KW-1185">Reference proteome</keyword>
<evidence type="ECO:0000256" key="4">
    <source>
        <dbReference type="ARBA" id="ARBA00023012"/>
    </source>
</evidence>
<reference evidence="15 16" key="1">
    <citation type="submission" date="2016-10" db="EMBL/GenBank/DDBJ databases">
        <authorList>
            <person name="Varghese N."/>
            <person name="Submissions S."/>
        </authorList>
    </citation>
    <scope>NUCLEOTIDE SEQUENCE [LARGE SCALE GENOMIC DNA]</scope>
    <source>
        <strain evidence="13 16">WG2</strain>
        <strain evidence="14 15">WG5</strain>
    </source>
</reference>
<evidence type="ECO:0000313" key="14">
    <source>
        <dbReference type="EMBL" id="SET27526.1"/>
    </source>
</evidence>
<keyword evidence="5 10" id="KW-0805">Transcription regulation</keyword>
<keyword evidence="2 10" id="KW-0963">Cytoplasm</keyword>
<dbReference type="PANTHER" id="PTHR45526">
    <property type="entry name" value="TRANSCRIPTIONAL REGULATORY PROTEIN DPIA"/>
    <property type="match status" value="1"/>
</dbReference>
<organism evidence="14 15">
    <name type="scientific">Halanaerobium congolense</name>
    <dbReference type="NCBI Taxonomy" id="54121"/>
    <lineage>
        <taxon>Bacteria</taxon>
        <taxon>Bacillati</taxon>
        <taxon>Bacillota</taxon>
        <taxon>Clostridia</taxon>
        <taxon>Halanaerobiales</taxon>
        <taxon>Halanaerobiaceae</taxon>
        <taxon>Halanaerobium</taxon>
    </lineage>
</organism>
<evidence type="ECO:0000256" key="10">
    <source>
        <dbReference type="PIRNR" id="PIRNR006171"/>
    </source>
</evidence>
<evidence type="ECO:0000256" key="9">
    <source>
        <dbReference type="ARBA" id="ARBA00024867"/>
    </source>
</evidence>
<dbReference type="InterPro" id="IPR001789">
    <property type="entry name" value="Sig_transdc_resp-reg_receiver"/>
</dbReference>
<dbReference type="InterPro" id="IPR011006">
    <property type="entry name" value="CheY-like_superfamily"/>
</dbReference>
<dbReference type="Proteomes" id="UP000199519">
    <property type="component" value="Unassembled WGS sequence"/>
</dbReference>
<feature type="modified residue" description="4-aspartylphosphate" evidence="11">
    <location>
        <position position="59"/>
    </location>
</feature>
<dbReference type="Proteomes" id="UP000198612">
    <property type="component" value="Unassembled WGS sequence"/>
</dbReference>
<evidence type="ECO:0000313" key="15">
    <source>
        <dbReference type="Proteomes" id="UP000198612"/>
    </source>
</evidence>
<evidence type="ECO:0000256" key="7">
    <source>
        <dbReference type="ARBA" id="ARBA00023159"/>
    </source>
</evidence>
<name>A0A1I0D6I0_9FIRM</name>
<evidence type="ECO:0000256" key="3">
    <source>
        <dbReference type="ARBA" id="ARBA00022553"/>
    </source>
</evidence>
<dbReference type="GO" id="GO:0005737">
    <property type="term" value="C:cytoplasm"/>
    <property type="evidence" value="ECO:0007669"/>
    <property type="project" value="UniProtKB-SubCell"/>
</dbReference>
<keyword evidence="6 10" id="KW-0238">DNA-binding</keyword>
<dbReference type="PANTHER" id="PTHR45526:SF1">
    <property type="entry name" value="TRANSCRIPTIONAL REGULATORY PROTEIN DCUR-RELATED"/>
    <property type="match status" value="1"/>
</dbReference>
<protein>
    <recommendedName>
        <fullName evidence="10">Transcriptional regulatory protein</fullName>
    </recommendedName>
</protein>
<comment type="function">
    <text evidence="9">May play the central regulatory role in sporulation. It may be an element of the effector pathway responsible for the activation of sporulation genes in response to nutritional stress. Spo0A may act in concert with spo0H (a sigma factor) to control the expression of some genes that are critical to the sporulation process.</text>
</comment>
<dbReference type="InterPro" id="IPR024187">
    <property type="entry name" value="Sig_transdc_resp-reg_cit/mal"/>
</dbReference>
<comment type="subcellular location">
    <subcellularLocation>
        <location evidence="1 10">Cytoplasm</location>
    </subcellularLocation>
</comment>
<dbReference type="GO" id="GO:0000156">
    <property type="term" value="F:phosphorelay response regulator activity"/>
    <property type="evidence" value="ECO:0007669"/>
    <property type="project" value="TreeGrafter"/>
</dbReference>
<accession>A0A1I0D6I0</accession>
<evidence type="ECO:0000256" key="2">
    <source>
        <dbReference type="ARBA" id="ARBA00022490"/>
    </source>
</evidence>
<keyword evidence="8 10" id="KW-0804">Transcription</keyword>
<evidence type="ECO:0000313" key="13">
    <source>
        <dbReference type="EMBL" id="SDG22922.1"/>
    </source>
</evidence>
<dbReference type="Gene3D" id="3.40.50.2300">
    <property type="match status" value="1"/>
</dbReference>
<dbReference type="InterPro" id="IPR051271">
    <property type="entry name" value="2C-system_Tx_regulators"/>
</dbReference>
<feature type="domain" description="Response regulatory" evidence="12">
    <location>
        <begin position="7"/>
        <end position="124"/>
    </location>
</feature>
<evidence type="ECO:0000256" key="5">
    <source>
        <dbReference type="ARBA" id="ARBA00023015"/>
    </source>
</evidence>
<dbReference type="EMBL" id="FOHG01000061">
    <property type="protein sequence ID" value="SET27526.1"/>
    <property type="molecule type" value="Genomic_DNA"/>
</dbReference>
<keyword evidence="7 10" id="KW-0010">Activator</keyword>
<dbReference type="AlphaFoldDB" id="A0A1I0D6I0"/>